<dbReference type="InterPro" id="IPR029063">
    <property type="entry name" value="SAM-dependent_MTases_sf"/>
</dbReference>
<name>A0A853DEU0_9MICO</name>
<comment type="caution">
    <text evidence="4">The sequence shown here is derived from an EMBL/GenBank/DDBJ whole genome shotgun (WGS) entry which is preliminary data.</text>
</comment>
<dbReference type="InterPro" id="IPR007848">
    <property type="entry name" value="Small_mtfrase_dom"/>
</dbReference>
<dbReference type="PANTHER" id="PTHR47816:SF4">
    <property type="entry name" value="RIBOSOMAL RNA SMALL SUBUNIT METHYLTRANSFERASE C"/>
    <property type="match status" value="1"/>
</dbReference>
<evidence type="ECO:0000256" key="1">
    <source>
        <dbReference type="ARBA" id="ARBA00022603"/>
    </source>
</evidence>
<protein>
    <submittedName>
        <fullName evidence="4">16S rRNA G1207 methylase RsmC</fullName>
    </submittedName>
</protein>
<proteinExistence type="predicted"/>
<evidence type="ECO:0000259" key="3">
    <source>
        <dbReference type="Pfam" id="PF05175"/>
    </source>
</evidence>
<feature type="domain" description="Methyltransferase small" evidence="3">
    <location>
        <begin position="35"/>
        <end position="175"/>
    </location>
</feature>
<gene>
    <name evidence="4" type="ORF">HNR15_002160</name>
</gene>
<reference evidence="4 5" key="1">
    <citation type="submission" date="2020-07" db="EMBL/GenBank/DDBJ databases">
        <title>Sequencing the genomes of 1000 actinobacteria strains.</title>
        <authorList>
            <person name="Klenk H.-P."/>
        </authorList>
    </citation>
    <scope>NUCLEOTIDE SEQUENCE [LARGE SCALE GENOMIC DNA]</scope>
    <source>
        <strain evidence="4 5">DSM 29531</strain>
    </source>
</reference>
<dbReference type="SUPFAM" id="SSF53335">
    <property type="entry name" value="S-adenosyl-L-methionine-dependent methyltransferases"/>
    <property type="match status" value="1"/>
</dbReference>
<dbReference type="PANTHER" id="PTHR47816">
    <property type="entry name" value="RIBOSOMAL RNA SMALL SUBUNIT METHYLTRANSFERASE C"/>
    <property type="match status" value="1"/>
</dbReference>
<evidence type="ECO:0000313" key="4">
    <source>
        <dbReference type="EMBL" id="NYJ75197.1"/>
    </source>
</evidence>
<dbReference type="Pfam" id="PF05175">
    <property type="entry name" value="MTS"/>
    <property type="match status" value="1"/>
</dbReference>
<sequence>MADSEEHQHYFTAQPASDADRRTINIPLAGTTYAVQVARGVFSPDRIDQGTSVLLRHAPQPPTTGTFLDLGCGWGPVALTLALRSPQASVYAVDVNERALDLTRRNAAAVGANGLRAELPDDVPADVRFDLIWSNPPIRVGKPALHDLLRTWLPRLSASGEAYLVVQRNLGSDSLHRWSSEEFAGQGLVTTRHTSEKGYRILQVSRAG</sequence>
<dbReference type="EMBL" id="JACCFW010000001">
    <property type="protein sequence ID" value="NYJ75197.1"/>
    <property type="molecule type" value="Genomic_DNA"/>
</dbReference>
<dbReference type="AlphaFoldDB" id="A0A853DEU0"/>
<dbReference type="GO" id="GO:0008757">
    <property type="term" value="F:S-adenosylmethionine-dependent methyltransferase activity"/>
    <property type="evidence" value="ECO:0007669"/>
    <property type="project" value="InterPro"/>
</dbReference>
<dbReference type="CDD" id="cd02440">
    <property type="entry name" value="AdoMet_MTases"/>
    <property type="match status" value="1"/>
</dbReference>
<dbReference type="Gene3D" id="3.40.50.150">
    <property type="entry name" value="Vaccinia Virus protein VP39"/>
    <property type="match status" value="1"/>
</dbReference>
<evidence type="ECO:0000313" key="5">
    <source>
        <dbReference type="Proteomes" id="UP000571817"/>
    </source>
</evidence>
<dbReference type="GO" id="GO:0032259">
    <property type="term" value="P:methylation"/>
    <property type="evidence" value="ECO:0007669"/>
    <property type="project" value="UniProtKB-KW"/>
</dbReference>
<keyword evidence="2" id="KW-0808">Transferase</keyword>
<dbReference type="Proteomes" id="UP000571817">
    <property type="component" value="Unassembled WGS sequence"/>
</dbReference>
<accession>A0A853DEU0</accession>
<dbReference type="InterPro" id="IPR046977">
    <property type="entry name" value="RsmC/RlmG"/>
</dbReference>
<dbReference type="RefSeq" id="WP_179481669.1">
    <property type="nucleotide sequence ID" value="NZ_JACCFW010000001.1"/>
</dbReference>
<keyword evidence="5" id="KW-1185">Reference proteome</keyword>
<keyword evidence="1 4" id="KW-0489">Methyltransferase</keyword>
<evidence type="ECO:0000256" key="2">
    <source>
        <dbReference type="ARBA" id="ARBA00022679"/>
    </source>
</evidence>
<organism evidence="4 5">
    <name type="scientific">Allobranchiibius huperziae</name>
    <dbReference type="NCBI Taxonomy" id="1874116"/>
    <lineage>
        <taxon>Bacteria</taxon>
        <taxon>Bacillati</taxon>
        <taxon>Actinomycetota</taxon>
        <taxon>Actinomycetes</taxon>
        <taxon>Micrococcales</taxon>
        <taxon>Dermacoccaceae</taxon>
        <taxon>Allobranchiibius</taxon>
    </lineage>
</organism>